<sequence>MPKPKILFLSGQEIFNELDKKRYFEASSSSVHTQYAFILKVNEQYTENQLEQIKNILNATDLNISPTLIFSPRLGTKSSWSSKCEDIFRNIGLNSIDRIERLKVFAGNENDLKSAKENIFDRMTESAFEDFESVKEIFSITPRKKLQIFNIHTDPQLLENLNNELSLALNSFEIDYLMDLFKKLDRGITDAELMMFSQINSEHCRHKIFRSTWQTDLPFSYDSLFDGIKSTTKDSMEHVLSAYHDNSAVIKSNSKSFLEVGGDLKYKFFKQDVHTTIKVETHNHPTGISPFEGSATGSGGEIRDCSATGRVARPKAGFIGLTLSHLRLGNELEEWESPLDKPSYISSPKDIILDAPIGAAAYNNEFGRPAIYGYFRTLEYEKLGFHKPIMLAGGVGSIKEIHIEKGQPEPDDLVIVLGGPSMLIGLGGGSASSVKGGSSSSDLDFASVQRSNPEMQRRAQQVLDRFNARNAKNPISFIHDVGAGGISNAIPELAKDTNLGVAIQLKNIFSEDDTLSPMEIWSNESQERYVFSIPEKKLKVLEDICKRERCPYSVAGKMTEQKTIDVKWENEQVVLLDIDDLFGEIPLPKLIAQDYDRTTEQEELPENNIGKLIANVLKYPAVASKDFLITIGDRTVNGLVYRDQLIGNRQVPVSDYAITLDDYHAYSGQVFAIGEKPNISIENPEASVRMCMAEALTNIIGVKHDSLKNIVFSANWMSSSKTSDERGDLLRGVQAISNLANELGVSIPVGKDSLSMNVNWEENGEEKSITSPMTLNLSAFSNVPNVRESVTPELSEKDSHLLHVWINETSNRMGGSALYQSYGLYGGVTPDVDNTKRLERLFNSIQKLLGKKQILATHDVSDGGLIVALLEMAFCSNKGLDISLNESDKDLLVPRLFAEEVGVVIEVKSEDLKDVKEYLAKKDLYFNEVAKKNEKKEINITNFNDEIFSDKIENLFELWSEMSNSIKTIRDNPVTTSEQIATYKKEDIFLNPQINFDVPKASSRIFSSRPKVALLREQGINGHYDMAAALMASGFEVRDVHMSELGTKVKSFDDCSGLVVPGGFSYGDVLGAGSGMSNTIMHNAKLKKIFKNFFENEDKFVLGVCNGCQFLSGLKDIIPGASNWPKFEKNLSNQYECRLVQIKIAESRSIFFKDMQNSVIPIMVSHGEGRVGVNVNENVIGNYVDSSHNIAEMYPLNPNGSKNGIAGVCNEDGRITIMMPHPERTFMTKQFSWAPNDWDEHSPWFKMFDNAYKFSKN</sequence>
<dbReference type="GO" id="GO:0005737">
    <property type="term" value="C:cytoplasm"/>
    <property type="evidence" value="ECO:0007669"/>
    <property type="project" value="TreeGrafter"/>
</dbReference>
<evidence type="ECO:0000259" key="14">
    <source>
        <dbReference type="Pfam" id="PF18076"/>
    </source>
</evidence>
<evidence type="ECO:0000259" key="15">
    <source>
        <dbReference type="Pfam" id="PF22689"/>
    </source>
</evidence>
<dbReference type="InterPro" id="IPR041609">
    <property type="entry name" value="PurL_linker"/>
</dbReference>
<evidence type="ECO:0000313" key="17">
    <source>
        <dbReference type="Proteomes" id="UP001056381"/>
    </source>
</evidence>
<dbReference type="CDD" id="cd02204">
    <property type="entry name" value="PurL_repeat2"/>
    <property type="match status" value="1"/>
</dbReference>
<dbReference type="PROSITE" id="PS51273">
    <property type="entry name" value="GATASE_TYPE_1"/>
    <property type="match status" value="1"/>
</dbReference>
<feature type="domain" description="PurM-like C-terminal" evidence="12">
    <location>
        <begin position="409"/>
        <end position="568"/>
    </location>
</feature>
<comment type="pathway">
    <text evidence="1">Purine metabolism; IMP biosynthesis via de novo pathway; 5-amino-1-(5-phospho-D-ribosyl)imidazole from N(2)-formyl-N(1)-(5-phospho-D-ribosyl)glycinamide: step 1/2.</text>
</comment>
<evidence type="ECO:0000256" key="9">
    <source>
        <dbReference type="ARBA" id="ARBA00022842"/>
    </source>
</evidence>
<dbReference type="FunFam" id="3.30.1330.10:FF:000005">
    <property type="entry name" value="Phosphoribosylformylglycinamidine synthase"/>
    <property type="match status" value="1"/>
</dbReference>
<feature type="domain" description="Phosphoribosylformylglycinamidine synthase N-terminal" evidence="14">
    <location>
        <begin position="34"/>
        <end position="138"/>
    </location>
</feature>
<proteinExistence type="inferred from homology"/>
<feature type="domain" description="Phosphoribosylformylglycinamidine synthase linker" evidence="13">
    <location>
        <begin position="158"/>
        <end position="207"/>
    </location>
</feature>
<dbReference type="InterPro" id="IPR036604">
    <property type="entry name" value="PurS-like_sf"/>
</dbReference>
<dbReference type="GO" id="GO:0005524">
    <property type="term" value="F:ATP binding"/>
    <property type="evidence" value="ECO:0007669"/>
    <property type="project" value="UniProtKB-KW"/>
</dbReference>
<evidence type="ECO:0000256" key="4">
    <source>
        <dbReference type="ARBA" id="ARBA00022598"/>
    </source>
</evidence>
<evidence type="ECO:0000259" key="12">
    <source>
        <dbReference type="Pfam" id="PF02769"/>
    </source>
</evidence>
<keyword evidence="9" id="KW-0460">Magnesium</keyword>
<dbReference type="SUPFAM" id="SSF82697">
    <property type="entry name" value="PurS-like"/>
    <property type="match status" value="1"/>
</dbReference>
<evidence type="ECO:0000256" key="5">
    <source>
        <dbReference type="ARBA" id="ARBA00022723"/>
    </source>
</evidence>
<dbReference type="PANTHER" id="PTHR10099">
    <property type="entry name" value="PHOSPHORIBOSYLFORMYLGLYCINAMIDINE SYNTHASE"/>
    <property type="match status" value="1"/>
</dbReference>
<accession>A0A9Q8X1R1</accession>
<dbReference type="Gene3D" id="3.90.650.10">
    <property type="entry name" value="PurM-like C-terminal domain"/>
    <property type="match status" value="2"/>
</dbReference>
<dbReference type="InterPro" id="IPR040707">
    <property type="entry name" value="FGAR-AT_N"/>
</dbReference>
<dbReference type="NCBIfam" id="TIGR01735">
    <property type="entry name" value="FGAM_synt"/>
    <property type="match status" value="1"/>
</dbReference>
<dbReference type="GO" id="GO:0046872">
    <property type="term" value="F:metal ion binding"/>
    <property type="evidence" value="ECO:0007669"/>
    <property type="project" value="UniProtKB-KW"/>
</dbReference>
<dbReference type="Proteomes" id="UP001056381">
    <property type="component" value="Chromosome"/>
</dbReference>
<evidence type="ECO:0000313" key="16">
    <source>
        <dbReference type="EMBL" id="URQ62870.1"/>
    </source>
</evidence>
<keyword evidence="4 16" id="KW-0436">Ligase</keyword>
<keyword evidence="17" id="KW-1185">Reference proteome</keyword>
<dbReference type="EC" id="6.3.5.3" evidence="3 11"/>
<evidence type="ECO:0000256" key="10">
    <source>
        <dbReference type="ARBA" id="ARBA00022962"/>
    </source>
</evidence>
<dbReference type="Pfam" id="PF18072">
    <property type="entry name" value="FGAR-AT_linker"/>
    <property type="match status" value="1"/>
</dbReference>
<reference evidence="16" key="1">
    <citation type="submission" date="2022-05" db="EMBL/GenBank/DDBJ databases">
        <title>Single-amplified genomics reveal most streamlined microbe among free-living bacteria.</title>
        <authorList>
            <person name="Roda-Garcia J."/>
            <person name="Haro-Moreno J.M."/>
            <person name="Rodriguez-Valera F."/>
            <person name="Almagro-Moreno S."/>
            <person name="Lopez-Perez M."/>
        </authorList>
    </citation>
    <scope>NUCLEOTIDE SEQUENCE</scope>
    <source>
        <strain evidence="16">TMED112-D2-2</strain>
    </source>
</reference>
<keyword evidence="5" id="KW-0479">Metal-binding</keyword>
<dbReference type="InterPro" id="IPR036676">
    <property type="entry name" value="PurM-like_C_sf"/>
</dbReference>
<keyword evidence="10" id="KW-0315">Glutamine amidotransferase</keyword>
<dbReference type="Pfam" id="PF22689">
    <property type="entry name" value="FGAR-AT_PurM_N-like"/>
    <property type="match status" value="1"/>
</dbReference>
<dbReference type="FunFam" id="3.90.650.10:FF:000024">
    <property type="entry name" value="Phosphoribosylformylglycinamidine synthase"/>
    <property type="match status" value="1"/>
</dbReference>
<feature type="domain" description="PurM-like C-terminal" evidence="12">
    <location>
        <begin position="811"/>
        <end position="939"/>
    </location>
</feature>
<dbReference type="Pfam" id="PF13507">
    <property type="entry name" value="GATase_5"/>
    <property type="match status" value="1"/>
</dbReference>
<dbReference type="GO" id="GO:0004642">
    <property type="term" value="F:phosphoribosylformylglycinamidine synthase activity"/>
    <property type="evidence" value="ECO:0007669"/>
    <property type="project" value="UniProtKB-UniRule"/>
</dbReference>
<dbReference type="SUPFAM" id="SSF52317">
    <property type="entry name" value="Class I glutamine amidotransferase-like"/>
    <property type="match status" value="1"/>
</dbReference>
<feature type="domain" description="FGAR-AT PurM N-terminal-like" evidence="15">
    <location>
        <begin position="624"/>
        <end position="781"/>
    </location>
</feature>
<dbReference type="InterPro" id="IPR029062">
    <property type="entry name" value="Class_I_gatase-like"/>
</dbReference>
<keyword evidence="7" id="KW-0658">Purine biosynthesis</keyword>
<dbReference type="CDD" id="cd01740">
    <property type="entry name" value="GATase1_FGAR_AT"/>
    <property type="match status" value="1"/>
</dbReference>
<dbReference type="SUPFAM" id="SSF56042">
    <property type="entry name" value="PurM C-terminal domain-like"/>
    <property type="match status" value="2"/>
</dbReference>
<dbReference type="NCBIfam" id="NF003672">
    <property type="entry name" value="PRK05297.1"/>
    <property type="match status" value="1"/>
</dbReference>
<dbReference type="AlphaFoldDB" id="A0A9Q8X1R1"/>
<name>A0A9Q8X1R1_9GAMM</name>
<dbReference type="InterPro" id="IPR010073">
    <property type="entry name" value="PurL_large"/>
</dbReference>
<dbReference type="Pfam" id="PF18076">
    <property type="entry name" value="FGAR-AT_N"/>
    <property type="match status" value="1"/>
</dbReference>
<dbReference type="Gene3D" id="3.30.1330.10">
    <property type="entry name" value="PurM-like, N-terminal domain"/>
    <property type="match status" value="2"/>
</dbReference>
<dbReference type="InterPro" id="IPR036921">
    <property type="entry name" value="PurM-like_N_sf"/>
</dbReference>
<dbReference type="SMART" id="SM01211">
    <property type="entry name" value="GATase_5"/>
    <property type="match status" value="1"/>
</dbReference>
<evidence type="ECO:0000256" key="7">
    <source>
        <dbReference type="ARBA" id="ARBA00022755"/>
    </source>
</evidence>
<dbReference type="SUPFAM" id="SSF55326">
    <property type="entry name" value="PurM N-terminal domain-like"/>
    <property type="match status" value="2"/>
</dbReference>
<evidence type="ECO:0000256" key="1">
    <source>
        <dbReference type="ARBA" id="ARBA00004920"/>
    </source>
</evidence>
<dbReference type="InterPro" id="IPR055181">
    <property type="entry name" value="FGAR-AT_PurM_N-like"/>
</dbReference>
<dbReference type="Gene3D" id="1.10.8.750">
    <property type="entry name" value="Phosphoribosylformylglycinamidine synthase, linker domain"/>
    <property type="match status" value="1"/>
</dbReference>
<dbReference type="Gene3D" id="3.40.50.880">
    <property type="match status" value="1"/>
</dbReference>
<dbReference type="SUPFAM" id="SSF109736">
    <property type="entry name" value="FGAM synthase PurL, linker domain"/>
    <property type="match status" value="1"/>
</dbReference>
<protein>
    <recommendedName>
        <fullName evidence="3 11">Phosphoribosylformylglycinamidine synthase</fullName>
        <ecNumber evidence="3 11">6.3.5.3</ecNumber>
    </recommendedName>
</protein>
<comment type="similarity">
    <text evidence="2">In the N-terminal section; belongs to the FGAMS family.</text>
</comment>
<keyword evidence="6" id="KW-0547">Nucleotide-binding</keyword>
<gene>
    <name evidence="16" type="primary">purL</name>
    <name evidence="16" type="synonym">purI</name>
    <name evidence="16" type="ORF">M9B40_03860</name>
</gene>
<evidence type="ECO:0000256" key="2">
    <source>
        <dbReference type="ARBA" id="ARBA00008608"/>
    </source>
</evidence>
<evidence type="ECO:0000256" key="6">
    <source>
        <dbReference type="ARBA" id="ARBA00022741"/>
    </source>
</evidence>
<dbReference type="Pfam" id="PF02769">
    <property type="entry name" value="AIRS_C"/>
    <property type="match status" value="2"/>
</dbReference>
<evidence type="ECO:0000256" key="8">
    <source>
        <dbReference type="ARBA" id="ARBA00022840"/>
    </source>
</evidence>
<dbReference type="PANTHER" id="PTHR10099:SF1">
    <property type="entry name" value="PHOSPHORIBOSYLFORMYLGLYCINAMIDINE SYNTHASE"/>
    <property type="match status" value="1"/>
</dbReference>
<dbReference type="GO" id="GO:0006189">
    <property type="term" value="P:'de novo' IMP biosynthetic process"/>
    <property type="evidence" value="ECO:0007669"/>
    <property type="project" value="UniProtKB-UniRule"/>
</dbReference>
<evidence type="ECO:0000259" key="13">
    <source>
        <dbReference type="Pfam" id="PF18072"/>
    </source>
</evidence>
<dbReference type="EMBL" id="CP097966">
    <property type="protein sequence ID" value="URQ62870.1"/>
    <property type="molecule type" value="Genomic_DNA"/>
</dbReference>
<evidence type="ECO:0000256" key="11">
    <source>
        <dbReference type="NCBIfam" id="TIGR01735"/>
    </source>
</evidence>
<keyword evidence="8" id="KW-0067">ATP-binding</keyword>
<dbReference type="InterPro" id="IPR010918">
    <property type="entry name" value="PurM-like_C_dom"/>
</dbReference>
<organism evidence="16 17">
    <name type="scientific">SAR86 cluster bacterium</name>
    <dbReference type="NCBI Taxonomy" id="2030880"/>
    <lineage>
        <taxon>Bacteria</taxon>
        <taxon>Pseudomonadati</taxon>
        <taxon>Pseudomonadota</taxon>
        <taxon>Gammaproteobacteria</taxon>
        <taxon>SAR86 cluster</taxon>
    </lineage>
</organism>
<evidence type="ECO:0000256" key="3">
    <source>
        <dbReference type="ARBA" id="ARBA00012747"/>
    </source>
</evidence>